<feature type="domain" description="Disintegrin" evidence="12">
    <location>
        <begin position="485"/>
        <end position="572"/>
    </location>
</feature>
<evidence type="ECO:0000313" key="15">
    <source>
        <dbReference type="Proteomes" id="UP001046870"/>
    </source>
</evidence>
<dbReference type="Pfam" id="PF08516">
    <property type="entry name" value="ADAM_CR"/>
    <property type="match status" value="1"/>
</dbReference>
<keyword evidence="5 7" id="KW-1015">Disulfide bond</keyword>
<feature type="active site" evidence="8">
    <location>
        <position position="412"/>
    </location>
</feature>
<dbReference type="GO" id="GO:0045087">
    <property type="term" value="P:innate immune response"/>
    <property type="evidence" value="ECO:0007669"/>
    <property type="project" value="TreeGrafter"/>
</dbReference>
<feature type="disulfide bond" evidence="7">
    <location>
        <begin position="721"/>
        <end position="731"/>
    </location>
</feature>
<sequence>MGTNRCHCTVLYSTQASVTLFEISLIVTICGTVFQTLALANSSVGLQYDLGFGIVLSADNVPNPSREETAEMKPQCAPSRARTRLPFFKTAGQWDNGRKWPERTKPFVIMDGHRKSLHEALQNSHPEKLQCGLPIQGNVYVLDLEKNGDLLPSPPAVFYYPPNGTGVARDETPVRHCYYHGSVRGFPQSRLALSVCSGLRGVIVINASLSFELKPEEEENQEEEGEGGSDVHLLYPTHQLGSWTGNCGVSHHPLPPLDVWPQTHRRKRDILTETKYIELVLVVDYKEYLNYQKNNKTIIYRMLDVANQIDLFYRPLNVRVALLGLEIWSDGNRIQVDGSPAATLDRFLEWRYRELLPRLRHDNAQLVLGEAFNGRTVGMASQSSMCSPDTSGGINVDTLVSVLGVASTVAHELGHNLGMFHDLANRQCLCEISTQQGGCIMEPSTGLLPGQMFSSCSARDLAVALLHGGGKCLFNVPRPERLLGAPRCGNLYVEKGEECDCGLAHECKDPCCNATSCTLVPGAQCSSDGICCDNCKLRSAGWVCRDRLGECDLPEHCTGTSPHCPPNVFLQDGQPCKGGQAYCSSGVCSSLDSQCQMLWGPNSTQAPGVCFSSVNKLGNKYGNCGRMPNGTYIPCLDVDVYCGKIQCQGGNSRPLLGARAQILRTTVRRNQSEFVCRATYFDLGDDVSDPAVVAQATACGPGKACVGQRCRDVSLFGVEECQRKCNGHGVCNSNNNCHCDMGWAPPDCKHPGNGGSVDSGPILAPTDVVRVALLVIVLFILPLVLLLMVAGFLHCRRRLFYLSSSPFLKAHSQQKNWTRAIEEGDARNGDQVQPLSCPAHHKRDIVLAPSTGKAEDRPLPPNKPLPPDPVSKRVQSVGERPHPPTKPLPPDPIPKTDKTTLHRPARPNRPLSPDQVLADGQTCVPARPAPPKRHLPAAPHCARFLKSRCSMGLVCPPFPLPVQESPSSQPGLVFLLLLLLLQK</sequence>
<evidence type="ECO:0000259" key="12">
    <source>
        <dbReference type="PROSITE" id="PS50214"/>
    </source>
</evidence>
<evidence type="ECO:0000256" key="4">
    <source>
        <dbReference type="ARBA" id="ARBA00023136"/>
    </source>
</evidence>
<dbReference type="Gene3D" id="3.40.390.10">
    <property type="entry name" value="Collagenase (Catalytic Domain)"/>
    <property type="match status" value="1"/>
</dbReference>
<dbReference type="InterPro" id="IPR000742">
    <property type="entry name" value="EGF"/>
</dbReference>
<comment type="caution">
    <text evidence="7">Lacks conserved residue(s) required for the propagation of feature annotation.</text>
</comment>
<dbReference type="Gene3D" id="4.10.70.10">
    <property type="entry name" value="Disintegrin domain"/>
    <property type="match status" value="1"/>
</dbReference>
<evidence type="ECO:0000256" key="7">
    <source>
        <dbReference type="PROSITE-ProRule" id="PRU00076"/>
    </source>
</evidence>
<dbReference type="GO" id="GO:0005178">
    <property type="term" value="F:integrin binding"/>
    <property type="evidence" value="ECO:0007669"/>
    <property type="project" value="TreeGrafter"/>
</dbReference>
<dbReference type="CDD" id="cd04269">
    <property type="entry name" value="ZnMc_adamalysin_II_like"/>
    <property type="match status" value="1"/>
</dbReference>
<dbReference type="GO" id="GO:0007229">
    <property type="term" value="P:integrin-mediated signaling pathway"/>
    <property type="evidence" value="ECO:0007669"/>
    <property type="project" value="TreeGrafter"/>
</dbReference>
<dbReference type="GO" id="GO:0016020">
    <property type="term" value="C:membrane"/>
    <property type="evidence" value="ECO:0007669"/>
    <property type="project" value="UniProtKB-SubCell"/>
</dbReference>
<evidence type="ECO:0000256" key="6">
    <source>
        <dbReference type="PROSITE-ProRule" id="PRU00068"/>
    </source>
</evidence>
<dbReference type="Pfam" id="PF01421">
    <property type="entry name" value="Reprolysin"/>
    <property type="match status" value="1"/>
</dbReference>
<keyword evidence="3 10" id="KW-1133">Transmembrane helix</keyword>
<dbReference type="PROSITE" id="PS50215">
    <property type="entry name" value="ADAM_MEPRO"/>
    <property type="match status" value="1"/>
</dbReference>
<dbReference type="EMBL" id="JAFDVH010000021">
    <property type="protein sequence ID" value="KAG7457914.1"/>
    <property type="molecule type" value="Genomic_DNA"/>
</dbReference>
<dbReference type="PROSITE" id="PS50026">
    <property type="entry name" value="EGF_3"/>
    <property type="match status" value="1"/>
</dbReference>
<dbReference type="InterPro" id="IPR036436">
    <property type="entry name" value="Disintegrin_dom_sf"/>
</dbReference>
<keyword evidence="15" id="KW-1185">Reference proteome</keyword>
<evidence type="ECO:0000256" key="5">
    <source>
        <dbReference type="ARBA" id="ARBA00023157"/>
    </source>
</evidence>
<dbReference type="PROSITE" id="PS01186">
    <property type="entry name" value="EGF_2"/>
    <property type="match status" value="1"/>
</dbReference>
<comment type="caution">
    <text evidence="14">The sequence shown here is derived from an EMBL/GenBank/DDBJ whole genome shotgun (WGS) entry which is preliminary data.</text>
</comment>
<dbReference type="PANTHER" id="PTHR11905">
    <property type="entry name" value="ADAM A DISINTEGRIN AND METALLOPROTEASE DOMAIN"/>
    <property type="match status" value="1"/>
</dbReference>
<dbReference type="FunFam" id="4.10.70.10:FF:000001">
    <property type="entry name" value="Disintegrin and metalloproteinase domain-containing protein 22"/>
    <property type="match status" value="1"/>
</dbReference>
<organism evidence="14 15">
    <name type="scientific">Megalops atlanticus</name>
    <name type="common">Tarpon</name>
    <name type="synonym">Clupea gigantea</name>
    <dbReference type="NCBI Taxonomy" id="7932"/>
    <lineage>
        <taxon>Eukaryota</taxon>
        <taxon>Metazoa</taxon>
        <taxon>Chordata</taxon>
        <taxon>Craniata</taxon>
        <taxon>Vertebrata</taxon>
        <taxon>Euteleostomi</taxon>
        <taxon>Actinopterygii</taxon>
        <taxon>Neopterygii</taxon>
        <taxon>Teleostei</taxon>
        <taxon>Elopiformes</taxon>
        <taxon>Megalopidae</taxon>
        <taxon>Megalops</taxon>
    </lineage>
</organism>
<accession>A0A9D3PE14</accession>
<dbReference type="InterPro" id="IPR001762">
    <property type="entry name" value="Disintegrin_dom"/>
</dbReference>
<protein>
    <recommendedName>
        <fullName evidence="16">Disintegrin and metalloproteinase domain-containing protein 15</fullName>
    </recommendedName>
</protein>
<feature type="binding site" evidence="8">
    <location>
        <position position="415"/>
    </location>
    <ligand>
        <name>Zn(2+)</name>
        <dbReference type="ChEBI" id="CHEBI:29105"/>
        <note>catalytic</note>
    </ligand>
</feature>
<feature type="disulfide bond" evidence="7">
    <location>
        <begin position="739"/>
        <end position="748"/>
    </location>
</feature>
<dbReference type="Gene3D" id="2.60.120.260">
    <property type="entry name" value="Galactose-binding domain-like"/>
    <property type="match status" value="1"/>
</dbReference>
<dbReference type="InterPro" id="IPR024079">
    <property type="entry name" value="MetalloPept_cat_dom_sf"/>
</dbReference>
<dbReference type="PROSITE" id="PS50214">
    <property type="entry name" value="DISINTEGRIN_2"/>
    <property type="match status" value="1"/>
</dbReference>
<evidence type="ECO:0000256" key="8">
    <source>
        <dbReference type="PROSITE-ProRule" id="PRU00276"/>
    </source>
</evidence>
<dbReference type="SMART" id="SM00608">
    <property type="entry name" value="ACR"/>
    <property type="match status" value="1"/>
</dbReference>
<feature type="binding site" evidence="8">
    <location>
        <position position="421"/>
    </location>
    <ligand>
        <name>Zn(2+)</name>
        <dbReference type="ChEBI" id="CHEBI:29105"/>
        <note>catalytic</note>
    </ligand>
</feature>
<dbReference type="Pfam" id="PF00200">
    <property type="entry name" value="Disintegrin"/>
    <property type="match status" value="1"/>
</dbReference>
<evidence type="ECO:0008006" key="16">
    <source>
        <dbReference type="Google" id="ProtNLM"/>
    </source>
</evidence>
<keyword evidence="7" id="KW-0245">EGF-like domain</keyword>
<dbReference type="GO" id="GO:0046872">
    <property type="term" value="F:metal ion binding"/>
    <property type="evidence" value="ECO:0007669"/>
    <property type="project" value="UniProtKB-KW"/>
</dbReference>
<name>A0A9D3PE14_MEGAT</name>
<evidence type="ECO:0000256" key="3">
    <source>
        <dbReference type="ARBA" id="ARBA00022989"/>
    </source>
</evidence>
<feature type="compositionally biased region" description="Pro residues" evidence="9">
    <location>
        <begin position="884"/>
        <end position="893"/>
    </location>
</feature>
<dbReference type="SUPFAM" id="SSF55486">
    <property type="entry name" value="Metalloproteases ('zincins'), catalytic domain"/>
    <property type="match status" value="1"/>
</dbReference>
<dbReference type="GO" id="GO:0005615">
    <property type="term" value="C:extracellular space"/>
    <property type="evidence" value="ECO:0007669"/>
    <property type="project" value="TreeGrafter"/>
</dbReference>
<dbReference type="InterPro" id="IPR034027">
    <property type="entry name" value="Reprolysin_adamalysin"/>
</dbReference>
<keyword evidence="4 10" id="KW-0472">Membrane</keyword>
<feature type="transmembrane region" description="Helical" evidence="10">
    <location>
        <begin position="771"/>
        <end position="793"/>
    </location>
</feature>
<dbReference type="InterPro" id="IPR001590">
    <property type="entry name" value="Peptidase_M12B"/>
</dbReference>
<dbReference type="GO" id="GO:0006508">
    <property type="term" value="P:proteolysis"/>
    <property type="evidence" value="ECO:0007669"/>
    <property type="project" value="InterPro"/>
</dbReference>
<dbReference type="PANTHER" id="PTHR11905:SF130">
    <property type="entry name" value="DISINTEGRIN AND METALLOPROTEINASE DOMAIN-CONTAINING PROTEIN 15"/>
    <property type="match status" value="1"/>
</dbReference>
<evidence type="ECO:0000256" key="10">
    <source>
        <dbReference type="SAM" id="Phobius"/>
    </source>
</evidence>
<evidence type="ECO:0000259" key="13">
    <source>
        <dbReference type="PROSITE" id="PS50215"/>
    </source>
</evidence>
<evidence type="ECO:0000256" key="9">
    <source>
        <dbReference type="SAM" id="MobiDB-lite"/>
    </source>
</evidence>
<feature type="region of interest" description="Disordered" evidence="9">
    <location>
        <begin position="850"/>
        <end position="917"/>
    </location>
</feature>
<dbReference type="SUPFAM" id="SSF57552">
    <property type="entry name" value="Blood coagulation inhibitor (disintegrin)"/>
    <property type="match status" value="1"/>
</dbReference>
<dbReference type="InterPro" id="IPR006586">
    <property type="entry name" value="ADAM_Cys-rich"/>
</dbReference>
<comment type="subcellular location">
    <subcellularLocation>
        <location evidence="1">Membrane</location>
        <topology evidence="1">Single-pass membrane protein</topology>
    </subcellularLocation>
</comment>
<dbReference type="GO" id="GO:0004222">
    <property type="term" value="F:metalloendopeptidase activity"/>
    <property type="evidence" value="ECO:0007669"/>
    <property type="project" value="InterPro"/>
</dbReference>
<reference evidence="14" key="1">
    <citation type="submission" date="2021-01" db="EMBL/GenBank/DDBJ databases">
        <authorList>
            <person name="Zahm M."/>
            <person name="Roques C."/>
            <person name="Cabau C."/>
            <person name="Klopp C."/>
            <person name="Donnadieu C."/>
            <person name="Jouanno E."/>
            <person name="Lampietro C."/>
            <person name="Louis A."/>
            <person name="Herpin A."/>
            <person name="Echchiki A."/>
            <person name="Berthelot C."/>
            <person name="Parey E."/>
            <person name="Roest-Crollius H."/>
            <person name="Braasch I."/>
            <person name="Postlethwait J."/>
            <person name="Bobe J."/>
            <person name="Montfort J."/>
            <person name="Bouchez O."/>
            <person name="Begum T."/>
            <person name="Mejri S."/>
            <person name="Adams A."/>
            <person name="Chen W.-J."/>
            <person name="Guiguen Y."/>
        </authorList>
    </citation>
    <scope>NUCLEOTIDE SEQUENCE</scope>
    <source>
        <strain evidence="14">YG-15Mar2019-1</strain>
        <tissue evidence="14">Brain</tissue>
    </source>
</reference>
<dbReference type="InterPro" id="IPR002870">
    <property type="entry name" value="Peptidase_M12B_N"/>
</dbReference>
<gene>
    <name evidence="14" type="ORF">MATL_G00232350</name>
</gene>
<proteinExistence type="predicted"/>
<feature type="domain" description="Peptidase M12B" evidence="13">
    <location>
        <begin position="275"/>
        <end position="477"/>
    </location>
</feature>
<keyword evidence="8" id="KW-0479">Metal-binding</keyword>
<feature type="domain" description="EGF-like" evidence="11">
    <location>
        <begin position="717"/>
        <end position="749"/>
    </location>
</feature>
<evidence type="ECO:0000313" key="14">
    <source>
        <dbReference type="EMBL" id="KAG7457914.1"/>
    </source>
</evidence>
<feature type="binding site" evidence="8">
    <location>
        <position position="411"/>
    </location>
    <ligand>
        <name>Zn(2+)</name>
        <dbReference type="ChEBI" id="CHEBI:29105"/>
        <note>catalytic</note>
    </ligand>
</feature>
<feature type="disulfide bond" evidence="6">
    <location>
        <begin position="544"/>
        <end position="564"/>
    </location>
</feature>
<dbReference type="AlphaFoldDB" id="A0A9D3PE14"/>
<dbReference type="SMART" id="SM00050">
    <property type="entry name" value="DISIN"/>
    <property type="match status" value="1"/>
</dbReference>
<evidence type="ECO:0000259" key="11">
    <source>
        <dbReference type="PROSITE" id="PS50026"/>
    </source>
</evidence>
<dbReference type="Proteomes" id="UP001046870">
    <property type="component" value="Chromosome 21"/>
</dbReference>
<feature type="compositionally biased region" description="Pro residues" evidence="9">
    <location>
        <begin position="859"/>
        <end position="869"/>
    </location>
</feature>
<dbReference type="PRINTS" id="PR00289">
    <property type="entry name" value="DISINTEGRIN"/>
</dbReference>
<keyword evidence="2 10" id="KW-0812">Transmembrane</keyword>
<evidence type="ECO:0000256" key="2">
    <source>
        <dbReference type="ARBA" id="ARBA00022692"/>
    </source>
</evidence>
<dbReference type="FunFam" id="3.40.390.10:FF:000002">
    <property type="entry name" value="Disintegrin and metalloproteinase domain-containing protein 22"/>
    <property type="match status" value="1"/>
</dbReference>
<evidence type="ECO:0000256" key="1">
    <source>
        <dbReference type="ARBA" id="ARBA00004167"/>
    </source>
</evidence>
<dbReference type="Pfam" id="PF01562">
    <property type="entry name" value="Pep_M12B_propep"/>
    <property type="match status" value="1"/>
</dbReference>
<dbReference type="OrthoDB" id="5951731at2759"/>
<keyword evidence="8" id="KW-0862">Zinc</keyword>